<organism evidence="1 2">
    <name type="scientific">Paenibacillus silvae</name>
    <dbReference type="NCBI Taxonomy" id="1325358"/>
    <lineage>
        <taxon>Bacteria</taxon>
        <taxon>Bacillati</taxon>
        <taxon>Bacillota</taxon>
        <taxon>Bacilli</taxon>
        <taxon>Bacillales</taxon>
        <taxon>Paenibacillaceae</taxon>
        <taxon>Paenibacillus</taxon>
    </lineage>
</organism>
<dbReference type="PANTHER" id="PTHR10704:SF44">
    <property type="entry name" value="LD35051P-RELATED"/>
    <property type="match status" value="1"/>
</dbReference>
<dbReference type="InterPro" id="IPR051135">
    <property type="entry name" value="Gal/GlcNAc/GalNAc_ST"/>
</dbReference>
<dbReference type="SUPFAM" id="SSF52540">
    <property type="entry name" value="P-loop containing nucleoside triphosphate hydrolases"/>
    <property type="match status" value="1"/>
</dbReference>
<dbReference type="Pfam" id="PF13469">
    <property type="entry name" value="Sulfotransfer_3"/>
    <property type="match status" value="1"/>
</dbReference>
<dbReference type="EMBL" id="BMFU01000007">
    <property type="protein sequence ID" value="GGH63976.1"/>
    <property type="molecule type" value="Genomic_DNA"/>
</dbReference>
<comment type="caution">
    <text evidence="1">The sequence shown here is derived from an EMBL/GenBank/DDBJ whole genome shotgun (WGS) entry which is preliminary data.</text>
</comment>
<gene>
    <name evidence="1" type="ORF">GCM10008014_41910</name>
</gene>
<dbReference type="PANTHER" id="PTHR10704">
    <property type="entry name" value="CARBOHYDRATE SULFOTRANSFERASE"/>
    <property type="match status" value="1"/>
</dbReference>
<proteinExistence type="predicted"/>
<keyword evidence="2" id="KW-1185">Reference proteome</keyword>
<dbReference type="Gene3D" id="3.40.50.300">
    <property type="entry name" value="P-loop containing nucleotide triphosphate hydrolases"/>
    <property type="match status" value="1"/>
</dbReference>
<evidence type="ECO:0000313" key="1">
    <source>
        <dbReference type="EMBL" id="GGH63976.1"/>
    </source>
</evidence>
<protein>
    <recommendedName>
        <fullName evidence="3">Sulfotransferase</fullName>
    </recommendedName>
</protein>
<accession>A0ABQ1ZI19</accession>
<evidence type="ECO:0000313" key="2">
    <source>
        <dbReference type="Proteomes" id="UP000652153"/>
    </source>
</evidence>
<evidence type="ECO:0008006" key="3">
    <source>
        <dbReference type="Google" id="ProtNLM"/>
    </source>
</evidence>
<name>A0ABQ1ZI19_9BACL</name>
<dbReference type="InterPro" id="IPR027417">
    <property type="entry name" value="P-loop_NTPase"/>
</dbReference>
<reference evidence="2" key="1">
    <citation type="journal article" date="2019" name="Int. J. Syst. Evol. Microbiol.">
        <title>The Global Catalogue of Microorganisms (GCM) 10K type strain sequencing project: providing services to taxonomists for standard genome sequencing and annotation.</title>
        <authorList>
            <consortium name="The Broad Institute Genomics Platform"/>
            <consortium name="The Broad Institute Genome Sequencing Center for Infectious Disease"/>
            <person name="Wu L."/>
            <person name="Ma J."/>
        </authorList>
    </citation>
    <scope>NUCLEOTIDE SEQUENCE [LARGE SCALE GENOMIC DNA]</scope>
    <source>
        <strain evidence="2">CGMCC 1.12770</strain>
    </source>
</reference>
<sequence>MRVGIDIFIIFGSPRSGTTLLSTLLSANNYIHIPDETDFIVPLAFILNRIEDEAIGKSLISRMIVSSKRFSCSLGQSLSVNEVINIVWKSDYKLDSILSNLFNASAKNNGAMIGGDKSPNDLLNIRVLEETGLGSESIKIIHIVRDIRDVILSLKNVDWDVDWKDNIETFFPRMWCDSNLYLNQLYSKSEQKYTLIKYEDLLHEPHHILHQLTDFLGVPFDENMLEKSTRAQKYLNVSHHENVSKDIMKTRAYAWKENITQDMLDVIDKQASEAINFFGYRN</sequence>
<dbReference type="Proteomes" id="UP000652153">
    <property type="component" value="Unassembled WGS sequence"/>
</dbReference>